<gene>
    <name evidence="2" type="ORF">MM415B02101_0001</name>
</gene>
<organism evidence="2">
    <name type="scientific">viral metagenome</name>
    <dbReference type="NCBI Taxonomy" id="1070528"/>
    <lineage>
        <taxon>unclassified sequences</taxon>
        <taxon>metagenomes</taxon>
        <taxon>organismal metagenomes</taxon>
    </lineage>
</organism>
<dbReference type="EMBL" id="MT142626">
    <property type="protein sequence ID" value="QJA86265.1"/>
    <property type="molecule type" value="Genomic_DNA"/>
</dbReference>
<dbReference type="Gene3D" id="3.40.50.300">
    <property type="entry name" value="P-loop containing nucleotide triphosphate hydrolases"/>
    <property type="match status" value="1"/>
</dbReference>
<accession>A0A6M3KYI5</accession>
<dbReference type="SUPFAM" id="SSF52540">
    <property type="entry name" value="P-loop containing nucleoside triphosphate hydrolases"/>
    <property type="match status" value="1"/>
</dbReference>
<dbReference type="PANTHER" id="PTHR11669">
    <property type="entry name" value="REPLICATION FACTOR C / DNA POLYMERASE III GAMMA-TAU SUBUNIT"/>
    <property type="match status" value="1"/>
</dbReference>
<proteinExistence type="predicted"/>
<dbReference type="AlphaFoldDB" id="A0A6M3KYI5"/>
<evidence type="ECO:0000313" key="2">
    <source>
        <dbReference type="EMBL" id="QJA86265.1"/>
    </source>
</evidence>
<dbReference type="GO" id="GO:0006261">
    <property type="term" value="P:DNA-templated DNA replication"/>
    <property type="evidence" value="ECO:0007669"/>
    <property type="project" value="TreeGrafter"/>
</dbReference>
<dbReference type="CDD" id="cd00009">
    <property type="entry name" value="AAA"/>
    <property type="match status" value="1"/>
</dbReference>
<feature type="domain" description="AAA+ ATPase" evidence="1">
    <location>
        <begin position="38"/>
        <end position="161"/>
    </location>
</feature>
<dbReference type="InterPro" id="IPR050238">
    <property type="entry name" value="DNA_Rep/Repair_Clamp_Loader"/>
</dbReference>
<protein>
    <submittedName>
        <fullName evidence="2">Putative DNA polymerase</fullName>
    </submittedName>
</protein>
<dbReference type="InterPro" id="IPR027417">
    <property type="entry name" value="P-loop_NTPase"/>
</dbReference>
<name>A0A6M3KYI5_9ZZZZ</name>
<evidence type="ECO:0000259" key="1">
    <source>
        <dbReference type="SMART" id="SM00382"/>
    </source>
</evidence>
<dbReference type="PANTHER" id="PTHR11669:SF0">
    <property type="entry name" value="PROTEIN STICHEL-LIKE 2"/>
    <property type="match status" value="1"/>
</dbReference>
<dbReference type="Gene3D" id="1.10.8.60">
    <property type="match status" value="1"/>
</dbReference>
<dbReference type="InterPro" id="IPR003593">
    <property type="entry name" value="AAA+_ATPase"/>
</dbReference>
<dbReference type="SMART" id="SM00382">
    <property type="entry name" value="AAA"/>
    <property type="match status" value="1"/>
</dbReference>
<dbReference type="Pfam" id="PF13177">
    <property type="entry name" value="DNA_pol3_delta2"/>
    <property type="match status" value="1"/>
</dbReference>
<reference evidence="2" key="1">
    <citation type="submission" date="2020-03" db="EMBL/GenBank/DDBJ databases">
        <title>The deep terrestrial virosphere.</title>
        <authorList>
            <person name="Holmfeldt K."/>
            <person name="Nilsson E."/>
            <person name="Simone D."/>
            <person name="Lopez-Fernandez M."/>
            <person name="Wu X."/>
            <person name="de Brujin I."/>
            <person name="Lundin D."/>
            <person name="Andersson A."/>
            <person name="Bertilsson S."/>
            <person name="Dopson M."/>
        </authorList>
    </citation>
    <scope>NUCLEOTIDE SEQUENCE</scope>
    <source>
        <strain evidence="2">MM415B02101</strain>
    </source>
</reference>
<sequence length="313" mass="35591">MTEIKLPLHRKYRPNSFEELYGNRTTLKALKQKVEEGITTTFLFYGKRGTGKTTAARIVAKELGASSMDTFEYDTADVGLKDFARSQKTMVRFAPLSGGVRVTIYDECQDASKGFWDAMLKTLEEPPKNNYFILCTTNPEKLPAAIKSRCSDFKFTPLNSKECLALLNIICDKEKVDYLPKDILEAIYEKVEGVPREALILLDKIIDMEGDEEILKVIESHISVAIDSEDLRLLSRALIDRKSWKIVRELLKKVDAEPESIRHSILNYIATVLLNSDGIVADRLFLIIEEFKETFIYSGRARLFAACYACTKF</sequence>